<feature type="region of interest" description="Disordered" evidence="9">
    <location>
        <begin position="653"/>
        <end position="682"/>
    </location>
</feature>
<accession>A0AA39HAR7</accession>
<evidence type="ECO:0000256" key="7">
    <source>
        <dbReference type="ARBA" id="ARBA00023242"/>
    </source>
</evidence>
<name>A0AA39HAR7_9BILA</name>
<dbReference type="Proteomes" id="UP001175271">
    <property type="component" value="Unassembled WGS sequence"/>
</dbReference>
<dbReference type="SUPFAM" id="SSF53098">
    <property type="entry name" value="Ribonuclease H-like"/>
    <property type="match status" value="1"/>
</dbReference>
<gene>
    <name evidence="11" type="ORF">QR680_015762</name>
</gene>
<keyword evidence="7" id="KW-0539">Nucleus</keyword>
<evidence type="ECO:0000256" key="6">
    <source>
        <dbReference type="ARBA" id="ARBA00023163"/>
    </source>
</evidence>
<keyword evidence="2" id="KW-0479">Metal-binding</keyword>
<proteinExistence type="predicted"/>
<evidence type="ECO:0000256" key="2">
    <source>
        <dbReference type="ARBA" id="ARBA00022723"/>
    </source>
</evidence>
<dbReference type="InterPro" id="IPR012337">
    <property type="entry name" value="RNaseH-like_sf"/>
</dbReference>
<evidence type="ECO:0000256" key="5">
    <source>
        <dbReference type="ARBA" id="ARBA00023015"/>
    </source>
</evidence>
<dbReference type="SUPFAM" id="SSF57667">
    <property type="entry name" value="beta-beta-alpha zinc fingers"/>
    <property type="match status" value="1"/>
</dbReference>
<keyword evidence="4" id="KW-0862">Zinc</keyword>
<dbReference type="GO" id="GO:0005634">
    <property type="term" value="C:nucleus"/>
    <property type="evidence" value="ECO:0007669"/>
    <property type="project" value="UniProtKB-SubCell"/>
</dbReference>
<dbReference type="SMART" id="SM00614">
    <property type="entry name" value="ZnF_BED"/>
    <property type="match status" value="1"/>
</dbReference>
<dbReference type="PANTHER" id="PTHR46481:SF10">
    <property type="entry name" value="ZINC FINGER BED DOMAIN-CONTAINING PROTEIN 39"/>
    <property type="match status" value="1"/>
</dbReference>
<dbReference type="PROSITE" id="PS50808">
    <property type="entry name" value="ZF_BED"/>
    <property type="match status" value="1"/>
</dbReference>
<dbReference type="PANTHER" id="PTHR46481">
    <property type="entry name" value="ZINC FINGER BED DOMAIN-CONTAINING PROTEIN 4"/>
    <property type="match status" value="1"/>
</dbReference>
<sequence length="1109" mass="126411">MNQRSCVWDHFEQLGKKKNKCRHCSRTYDVCANNPTTNLLRHLKNHHPRELQAGRKKAVEDEKKLLDTSTTQPEASSPQPKRMKQTEIPYFSDGFKRQQNDKFNKLLLNFVAEANLSASIVELQSFEELIRFNGRDVEIPSRKQLLGTILDKQYYRGKERLSHLFAQKMIGITSDTYTKDEHSLMSITATTVRTDFCLTNEITALIPCADQKHTGANLAEMVTDRLSKLDIKNNQIVCLTPDGAANMKSMGVHLNIESIHCFCHCLHLVVTSAIKNTPSVQTVVNKALDVVSSFRRSNGKHKTLSNIGKERGSDSNKLKGHCKTRWNSILEAIRSVRQKEEDLYIFAKRTTSKTPQIDAITKLSPIDFKQLHHLELILEPFLDMTNAASSKHAHVGTIPYFCRKINRFCESYKLPSDGDPESLRDFMNALTLECTTRFEQYEGVQTIEFATFLDPRFHKKKQVFAKDHWAAIEVRLQTYLITQLPGPTEILDCDEGFVDDTMNQSPTSTPLSPTEKTNWFDDDSDSETDAIQPAVLSQQELLCAQISSDPRIENARLDKKTYEAVQRLHFHWYMTSIKALMGQLGKELYQKMNVEDQAEFARCLDNIEYQGDLSYGARCLVHARKRHIANTPRKTNKKLLKQKFIKIAADSPTERHNAPFAKKPELDSKSKKEKSSGLNKSPKVIAAKVKSTKKLKEILKMKMRKKSTRIKRSEYGRKKAGVIQMEKLMKLIDPTRPSPVQRVTNLITRVTQGNDTKYQPGAWLKTYKELRKLKDAMDEKKQLPGTRAFKYRLYDLILGNDKPTKSPKEKVVFFCVVMTITNELLQMQPATLLDSAFDLIESVAGQKNNGTRQQGNIRVMSPRIAPLMPDKLETKSRPLSPSILAFFKDEGDDQIASIPEVLEKTGMDDKDRESIMEMLMEVSGARKNVNMALEILNNLNFKGMKGEILEVTERLSAAFQHLQQSFSNRQHDEIKERGFTFMEPHQMERICKDHGPDNVANVGFDISEYRNLTVSQREASLWQRIELIAANKTDEDHKREKRAFQVLSVLAPVILAPYMFNPIFGISILGPVILSPNIFSPLILNPSVWGHPVTQCGITSCFNRELPDG</sequence>
<dbReference type="GO" id="GO:0009791">
    <property type="term" value="P:post-embryonic development"/>
    <property type="evidence" value="ECO:0007669"/>
    <property type="project" value="UniProtKB-ARBA"/>
</dbReference>
<dbReference type="InterPro" id="IPR003656">
    <property type="entry name" value="Znf_BED"/>
</dbReference>
<organism evidence="11 12">
    <name type="scientific">Steinernema hermaphroditum</name>
    <dbReference type="NCBI Taxonomy" id="289476"/>
    <lineage>
        <taxon>Eukaryota</taxon>
        <taxon>Metazoa</taxon>
        <taxon>Ecdysozoa</taxon>
        <taxon>Nematoda</taxon>
        <taxon>Chromadorea</taxon>
        <taxon>Rhabditida</taxon>
        <taxon>Tylenchina</taxon>
        <taxon>Panagrolaimomorpha</taxon>
        <taxon>Strongyloidoidea</taxon>
        <taxon>Steinernematidae</taxon>
        <taxon>Steinernema</taxon>
    </lineage>
</organism>
<evidence type="ECO:0000256" key="3">
    <source>
        <dbReference type="ARBA" id="ARBA00022771"/>
    </source>
</evidence>
<keyword evidence="3 8" id="KW-0863">Zinc-finger</keyword>
<dbReference type="Pfam" id="PF04870">
    <property type="entry name" value="Moulting_cycle"/>
    <property type="match status" value="1"/>
</dbReference>
<dbReference type="AlphaFoldDB" id="A0AA39HAR7"/>
<dbReference type="GO" id="GO:0008270">
    <property type="term" value="F:zinc ion binding"/>
    <property type="evidence" value="ECO:0007669"/>
    <property type="project" value="UniProtKB-KW"/>
</dbReference>
<protein>
    <recommendedName>
        <fullName evidence="10">BED-type domain-containing protein</fullName>
    </recommendedName>
</protein>
<feature type="compositionally biased region" description="Polar residues" evidence="9">
    <location>
        <begin position="67"/>
        <end position="79"/>
    </location>
</feature>
<reference evidence="11" key="1">
    <citation type="submission" date="2023-06" db="EMBL/GenBank/DDBJ databases">
        <title>Genomic analysis of the entomopathogenic nematode Steinernema hermaphroditum.</title>
        <authorList>
            <person name="Schwarz E.M."/>
            <person name="Heppert J.K."/>
            <person name="Baniya A."/>
            <person name="Schwartz H.T."/>
            <person name="Tan C.-H."/>
            <person name="Antoshechkin I."/>
            <person name="Sternberg P.W."/>
            <person name="Goodrich-Blair H."/>
            <person name="Dillman A.R."/>
        </authorList>
    </citation>
    <scope>NUCLEOTIDE SEQUENCE</scope>
    <source>
        <strain evidence="11">PS9179</strain>
        <tissue evidence="11">Whole animal</tissue>
    </source>
</reference>
<evidence type="ECO:0000256" key="8">
    <source>
        <dbReference type="PROSITE-ProRule" id="PRU00027"/>
    </source>
</evidence>
<evidence type="ECO:0000313" key="11">
    <source>
        <dbReference type="EMBL" id="KAK0401398.1"/>
    </source>
</evidence>
<evidence type="ECO:0000256" key="9">
    <source>
        <dbReference type="SAM" id="MobiDB-lite"/>
    </source>
</evidence>
<evidence type="ECO:0000313" key="12">
    <source>
        <dbReference type="Proteomes" id="UP001175271"/>
    </source>
</evidence>
<dbReference type="GO" id="GO:0003677">
    <property type="term" value="F:DNA binding"/>
    <property type="evidence" value="ECO:0007669"/>
    <property type="project" value="InterPro"/>
</dbReference>
<evidence type="ECO:0000256" key="1">
    <source>
        <dbReference type="ARBA" id="ARBA00004123"/>
    </source>
</evidence>
<feature type="region of interest" description="Disordered" evidence="9">
    <location>
        <begin position="46"/>
        <end position="86"/>
    </location>
</feature>
<dbReference type="InterPro" id="IPR006954">
    <property type="entry name" value="Mlt-10-like"/>
</dbReference>
<keyword evidence="6" id="KW-0804">Transcription</keyword>
<comment type="subcellular location">
    <subcellularLocation>
        <location evidence="1">Nucleus</location>
    </subcellularLocation>
</comment>
<comment type="caution">
    <text evidence="11">The sequence shown here is derived from an EMBL/GenBank/DDBJ whole genome shotgun (WGS) entry which is preliminary data.</text>
</comment>
<dbReference type="InterPro" id="IPR052035">
    <property type="entry name" value="ZnF_BED_domain_contain"/>
</dbReference>
<dbReference type="Pfam" id="PF02892">
    <property type="entry name" value="zf-BED"/>
    <property type="match status" value="1"/>
</dbReference>
<dbReference type="EMBL" id="JAUCMV010000004">
    <property type="protein sequence ID" value="KAK0401398.1"/>
    <property type="molecule type" value="Genomic_DNA"/>
</dbReference>
<feature type="compositionally biased region" description="Basic and acidic residues" evidence="9">
    <location>
        <begin position="48"/>
        <end position="66"/>
    </location>
</feature>
<feature type="domain" description="BED-type" evidence="10">
    <location>
        <begin position="2"/>
        <end position="54"/>
    </location>
</feature>
<feature type="compositionally biased region" description="Basic and acidic residues" evidence="9">
    <location>
        <begin position="653"/>
        <end position="675"/>
    </location>
</feature>
<evidence type="ECO:0000259" key="10">
    <source>
        <dbReference type="PROSITE" id="PS50808"/>
    </source>
</evidence>
<dbReference type="InterPro" id="IPR036236">
    <property type="entry name" value="Znf_C2H2_sf"/>
</dbReference>
<keyword evidence="5" id="KW-0805">Transcription regulation</keyword>
<keyword evidence="12" id="KW-1185">Reference proteome</keyword>
<evidence type="ECO:0000256" key="4">
    <source>
        <dbReference type="ARBA" id="ARBA00022833"/>
    </source>
</evidence>